<accession>A0A9X4XG05</accession>
<dbReference type="EMBL" id="WMQE01000056">
    <property type="protein sequence ID" value="MTK22763.1"/>
    <property type="molecule type" value="Genomic_DNA"/>
</dbReference>
<protein>
    <submittedName>
        <fullName evidence="1">Uncharacterized protein</fullName>
    </submittedName>
</protein>
<evidence type="ECO:0000313" key="2">
    <source>
        <dbReference type="Proteomes" id="UP000487649"/>
    </source>
</evidence>
<organism evidence="1 2">
    <name type="scientific">Turicibacter sanguinis</name>
    <dbReference type="NCBI Taxonomy" id="154288"/>
    <lineage>
        <taxon>Bacteria</taxon>
        <taxon>Bacillati</taxon>
        <taxon>Bacillota</taxon>
        <taxon>Erysipelotrichia</taxon>
        <taxon>Erysipelotrichales</taxon>
        <taxon>Turicibacteraceae</taxon>
        <taxon>Turicibacter</taxon>
    </lineage>
</organism>
<dbReference type="AlphaFoldDB" id="A0A9X4XG05"/>
<gene>
    <name evidence="1" type="ORF">GMA92_15305</name>
</gene>
<reference evidence="1 2" key="1">
    <citation type="journal article" date="2019" name="Nat. Med.">
        <title>A library of human gut bacterial isolates paired with longitudinal multiomics data enables mechanistic microbiome research.</title>
        <authorList>
            <person name="Poyet M."/>
            <person name="Groussin M."/>
            <person name="Gibbons S.M."/>
            <person name="Avila-Pacheco J."/>
            <person name="Jiang X."/>
            <person name="Kearney S.M."/>
            <person name="Perrotta A.R."/>
            <person name="Berdy B."/>
            <person name="Zhao S."/>
            <person name="Lieberman T.D."/>
            <person name="Swanson P.K."/>
            <person name="Smith M."/>
            <person name="Roesemann S."/>
            <person name="Alexander J.E."/>
            <person name="Rich S.A."/>
            <person name="Livny J."/>
            <person name="Vlamakis H."/>
            <person name="Clish C."/>
            <person name="Bullock K."/>
            <person name="Deik A."/>
            <person name="Scott J."/>
            <person name="Pierce K.A."/>
            <person name="Xavier R.J."/>
            <person name="Alm E.J."/>
        </authorList>
    </citation>
    <scope>NUCLEOTIDE SEQUENCE [LARGE SCALE GENOMIC DNA]</scope>
    <source>
        <strain evidence="1 2">BIOML-A198</strain>
    </source>
</reference>
<evidence type="ECO:0000313" key="1">
    <source>
        <dbReference type="EMBL" id="MTK22763.1"/>
    </source>
</evidence>
<dbReference type="Proteomes" id="UP000487649">
    <property type="component" value="Unassembled WGS sequence"/>
</dbReference>
<sequence length="92" mass="11211">MSFKKIVEGREKLNEIKFWEMALIKYKHPKNSPSHFDCYTVNFTDPNELKELAITMYDNFIRLIEKNLIRKFNRILVFLQKSVLIKFQWLVK</sequence>
<proteinExistence type="predicted"/>
<comment type="caution">
    <text evidence="1">The sequence shown here is derived from an EMBL/GenBank/DDBJ whole genome shotgun (WGS) entry which is preliminary data.</text>
</comment>
<name>A0A9X4XG05_9FIRM</name>